<feature type="compositionally biased region" description="Polar residues" evidence="1">
    <location>
        <begin position="250"/>
        <end position="292"/>
    </location>
</feature>
<feature type="compositionally biased region" description="Low complexity" evidence="1">
    <location>
        <begin position="1089"/>
        <end position="1114"/>
    </location>
</feature>
<feature type="compositionally biased region" description="Low complexity" evidence="1">
    <location>
        <begin position="23"/>
        <end position="45"/>
    </location>
</feature>
<feature type="compositionally biased region" description="Low complexity" evidence="1">
    <location>
        <begin position="1182"/>
        <end position="1263"/>
    </location>
</feature>
<feature type="compositionally biased region" description="Low complexity" evidence="1">
    <location>
        <begin position="179"/>
        <end position="195"/>
    </location>
</feature>
<dbReference type="GO" id="GO:0031267">
    <property type="term" value="F:small GTPase binding"/>
    <property type="evidence" value="ECO:0007669"/>
    <property type="project" value="TreeGrafter"/>
</dbReference>
<feature type="compositionally biased region" description="Polar residues" evidence="1">
    <location>
        <begin position="200"/>
        <end position="212"/>
    </location>
</feature>
<evidence type="ECO:0000259" key="2">
    <source>
        <dbReference type="PROSITE" id="PS50086"/>
    </source>
</evidence>
<name>A0A9P6G0J4_9FUNG</name>
<feature type="compositionally biased region" description="Basic and acidic residues" evidence="1">
    <location>
        <begin position="683"/>
        <end position="692"/>
    </location>
</feature>
<dbReference type="FunFam" id="1.10.8.270:FF:000016">
    <property type="entry name" value="TBC1 domain family member 2A"/>
    <property type="match status" value="1"/>
</dbReference>
<feature type="domain" description="Rab-GAP TBC" evidence="2">
    <location>
        <begin position="812"/>
        <end position="997"/>
    </location>
</feature>
<dbReference type="Gene3D" id="1.10.10.750">
    <property type="entry name" value="Ypt/Rab-GAP domain of gyp1p, domain 1"/>
    <property type="match status" value="1"/>
</dbReference>
<feature type="region of interest" description="Disordered" evidence="1">
    <location>
        <begin position="661"/>
        <end position="719"/>
    </location>
</feature>
<feature type="compositionally biased region" description="Polar residues" evidence="1">
    <location>
        <begin position="59"/>
        <end position="68"/>
    </location>
</feature>
<sequence>GYCKGIVGRFQETEVDFDPSSNQQQQQRQPLPPLTTTALPGVTTVPPTPPPVPVKNRSRATSTASITAHPTDEDDQSGKNNCPYEEASPALSSLSKHTLLSAIAMDPHATERPGPRKLMSVESLRVVEVGKRPGLSSTPPPHSPSTSNHPELVPQSVPVIPPRSSSRQSHASRSHKHSSGVNSLASKSSSSSMSSLRDPNGSSATIITNSLEIKTPEQPPVPRSPKTAQEPQLSTLSSSTNSIDSRTESLGQSAVSTSTNGTNITPGTKPSRSSTPSVEDSPQQHSASTLRPSKTKERPSRRPSMDPAQAKDIKMERDGQIPDRDHLTRHASPPPPPPVSSSSSSSSSRRQPDNAYLSSVLEDLRNKTHHVLQRAGFSMAPTAGLYADRGSKSLDLRVFPTTTTTAAEAEPSSPLSETSGSVNVVSSSASTSGAVSFAIPTTSPTKAEADSGAKNGGGVTGAGASSGSPSKPVTRPRSRSFFGRGKEKSQDQQQSPSNASNKTASGTSTSASTSSTAMTGLLGSSPASTTSTSSSTYSSPFDMLRPWVKSDHRQRSNSGPARHSDPSIQQKLDSADTTTTTTPAEGEVGGAPVIVEDDDIDRRSHVSVPQENERKKPRRQRRTSEATAWTISTYSTTHSYQSQQASGSYMSTISSDARDGAVVDDDVDDNSDLDEEDEDEELRSDNQSDKQSLRNQKQGSVTGPGQHLNPRMADGRPSIDTTRLYINDYGFIYDLDDESIRGQDLSGNGSIIGTEALGGSSVSTISEFEKKLVVRRHKRTRESEIKWIQAVTRMHADHVKKSSKYKKLVRSGLPASVRGRVWLFLAKADIYRKPGLFEELQKRGPLPIHDVIERDIHRCYPDHIHFRDGMGTGQQDLHAVLRAYAHYKPEVGYCQGMGRLVGMMLMQMPVEDAFWLLVATIEGYMQDYYTPTLRQLKIDAQVFERLLKDQDPALADHLQRNDVVPLMYMTQWFMTLFTMSLPWASVLRVWDVFYYDGVKALFRVGLAVLQLCRDHLLQKCPSSSELLAYILHIPLDLLAPKPLLDTALHIKLKRNSVQKLIAVTAESMDAAAAAAAAKAQAQAKIKAQASTSTPTQAQTQAKAAAKAETSAEANTEAKAETKAEAEAEADVEEDTPQAPISPVSEQSSYSTESRIRSDSTSISQAETAIDESTIDAVTESLTNSTTVTASESTSTTSTATTAATTITSNNVNNNSENETTEMTSTASTASTTTMTTTTQATGAMTTTLTESKNDNSNNSINHNHNTHDSDTQVLSVSSPPRPASQPASRSSSSITSAARPQSPPLSPMGKPVPTVATTVPMAASSFSPLGVFRSRKRAGTIHK</sequence>
<dbReference type="PROSITE" id="PS50086">
    <property type="entry name" value="TBC_RABGAP"/>
    <property type="match status" value="1"/>
</dbReference>
<organism evidence="3 4">
    <name type="scientific">Lunasporangiospora selenospora</name>
    <dbReference type="NCBI Taxonomy" id="979761"/>
    <lineage>
        <taxon>Eukaryota</taxon>
        <taxon>Fungi</taxon>
        <taxon>Fungi incertae sedis</taxon>
        <taxon>Mucoromycota</taxon>
        <taxon>Mortierellomycotina</taxon>
        <taxon>Mortierellomycetes</taxon>
        <taxon>Mortierellales</taxon>
        <taxon>Mortierellaceae</taxon>
        <taxon>Lunasporangiospora</taxon>
    </lineage>
</organism>
<dbReference type="EMBL" id="JAABOA010000316">
    <property type="protein sequence ID" value="KAF9584839.1"/>
    <property type="molecule type" value="Genomic_DNA"/>
</dbReference>
<feature type="compositionally biased region" description="Acidic residues" evidence="1">
    <location>
        <begin position="662"/>
        <end position="682"/>
    </location>
</feature>
<dbReference type="Gene3D" id="1.10.472.80">
    <property type="entry name" value="Ypt/Rab-GAP domain of gyp1p, domain 3"/>
    <property type="match status" value="1"/>
</dbReference>
<feature type="compositionally biased region" description="Polar residues" evidence="1">
    <location>
        <begin position="1143"/>
        <end position="1166"/>
    </location>
</feature>
<dbReference type="PANTHER" id="PTHR47219">
    <property type="entry name" value="RAB GTPASE-ACTIVATING PROTEIN 1-LIKE"/>
    <property type="match status" value="1"/>
</dbReference>
<dbReference type="SMART" id="SM00164">
    <property type="entry name" value="TBC"/>
    <property type="match status" value="1"/>
</dbReference>
<feature type="compositionally biased region" description="Low complexity" evidence="1">
    <location>
        <begin position="1284"/>
        <end position="1300"/>
    </location>
</feature>
<feature type="compositionally biased region" description="Polar residues" evidence="1">
    <location>
        <begin position="566"/>
        <end position="576"/>
    </location>
</feature>
<feature type="compositionally biased region" description="Polar residues" evidence="1">
    <location>
        <begin position="693"/>
        <end position="703"/>
    </location>
</feature>
<keyword evidence="4" id="KW-1185">Reference proteome</keyword>
<dbReference type="FunFam" id="1.10.472.80:FF:000008">
    <property type="entry name" value="TBC1 domain family member 10A"/>
    <property type="match status" value="1"/>
</dbReference>
<protein>
    <recommendedName>
        <fullName evidence="2">Rab-GAP TBC domain-containing protein</fullName>
    </recommendedName>
</protein>
<dbReference type="Pfam" id="PF00566">
    <property type="entry name" value="RabGAP-TBC"/>
    <property type="match status" value="1"/>
</dbReference>
<dbReference type="GO" id="GO:0005096">
    <property type="term" value="F:GTPase activator activity"/>
    <property type="evidence" value="ECO:0007669"/>
    <property type="project" value="TreeGrafter"/>
</dbReference>
<dbReference type="Gene3D" id="1.10.8.270">
    <property type="entry name" value="putative rabgap domain of human tbc1 domain family member 14 like domains"/>
    <property type="match status" value="1"/>
</dbReference>
<dbReference type="InterPro" id="IPR035969">
    <property type="entry name" value="Rab-GAP_TBC_sf"/>
</dbReference>
<dbReference type="InterPro" id="IPR050302">
    <property type="entry name" value="Rab_GAP_TBC_domain"/>
</dbReference>
<feature type="compositionally biased region" description="Low complexity" evidence="1">
    <location>
        <begin position="402"/>
        <end position="436"/>
    </location>
</feature>
<feature type="compositionally biased region" description="Low complexity" evidence="1">
    <location>
        <begin position="497"/>
        <end position="539"/>
    </location>
</feature>
<feature type="non-terminal residue" evidence="3">
    <location>
        <position position="1"/>
    </location>
</feature>
<comment type="caution">
    <text evidence="3">The sequence shown here is derived from an EMBL/GenBank/DDBJ whole genome shotgun (WGS) entry which is preliminary data.</text>
</comment>
<feature type="region of interest" description="Disordered" evidence="1">
    <location>
        <begin position="1"/>
        <end position="361"/>
    </location>
</feature>
<evidence type="ECO:0000313" key="3">
    <source>
        <dbReference type="EMBL" id="KAF9584839.1"/>
    </source>
</evidence>
<feature type="region of interest" description="Disordered" evidence="1">
    <location>
        <begin position="1089"/>
        <end position="1316"/>
    </location>
</feature>
<feature type="compositionally biased region" description="Acidic residues" evidence="1">
    <location>
        <begin position="1126"/>
        <end position="1135"/>
    </location>
</feature>
<dbReference type="InterPro" id="IPR000195">
    <property type="entry name" value="Rab-GAP-TBC_dom"/>
</dbReference>
<feature type="compositionally biased region" description="Low complexity" evidence="1">
    <location>
        <begin position="144"/>
        <end position="169"/>
    </location>
</feature>
<proteinExistence type="predicted"/>
<accession>A0A9P6G0J4</accession>
<dbReference type="SUPFAM" id="SSF47923">
    <property type="entry name" value="Ypt/Rab-GAP domain of gyp1p"/>
    <property type="match status" value="2"/>
</dbReference>
<dbReference type="PANTHER" id="PTHR47219:SF9">
    <property type="entry name" value="GTPASE ACTIVATING PROTEIN AND CENTROSOME-ASSOCIATED, ISOFORM B"/>
    <property type="match status" value="1"/>
</dbReference>
<dbReference type="OrthoDB" id="159449at2759"/>
<feature type="compositionally biased region" description="Basic and acidic residues" evidence="1">
    <location>
        <begin position="294"/>
        <end position="328"/>
    </location>
</feature>
<reference evidence="3" key="1">
    <citation type="journal article" date="2020" name="Fungal Divers.">
        <title>Resolving the Mortierellaceae phylogeny through synthesis of multi-gene phylogenetics and phylogenomics.</title>
        <authorList>
            <person name="Vandepol N."/>
            <person name="Liber J."/>
            <person name="Desiro A."/>
            <person name="Na H."/>
            <person name="Kennedy M."/>
            <person name="Barry K."/>
            <person name="Grigoriev I.V."/>
            <person name="Miller A.N."/>
            <person name="O'Donnell K."/>
            <person name="Stajich J.E."/>
            <person name="Bonito G."/>
        </authorList>
    </citation>
    <scope>NUCLEOTIDE SEQUENCE</scope>
    <source>
        <strain evidence="3">KOD1015</strain>
    </source>
</reference>
<evidence type="ECO:0000256" key="1">
    <source>
        <dbReference type="SAM" id="MobiDB-lite"/>
    </source>
</evidence>
<evidence type="ECO:0000313" key="4">
    <source>
        <dbReference type="Proteomes" id="UP000780801"/>
    </source>
</evidence>
<gene>
    <name evidence="3" type="ORF">BGW38_004975</name>
</gene>
<feature type="region of interest" description="Disordered" evidence="1">
    <location>
        <begin position="402"/>
        <end position="627"/>
    </location>
</feature>
<dbReference type="Proteomes" id="UP000780801">
    <property type="component" value="Unassembled WGS sequence"/>
</dbReference>
<feature type="compositionally biased region" description="Low complexity" evidence="1">
    <location>
        <begin position="234"/>
        <end position="244"/>
    </location>
</feature>
<feature type="compositionally biased region" description="Basic and acidic residues" evidence="1">
    <location>
        <begin position="1115"/>
        <end position="1125"/>
    </location>
</feature>